<reference evidence="1 2" key="1">
    <citation type="submission" date="2023-02" db="EMBL/GenBank/DDBJ databases">
        <title>Description and genomic characterization of Microbulbifer bruguierae sp. nov., isolated from the sediment of mangrove plant Bruguiera sexangula.</title>
        <authorList>
            <person name="Long M."/>
        </authorList>
    </citation>
    <scope>NUCLEOTIDE SEQUENCE [LARGE SCALE GENOMIC DNA]</scope>
    <source>
        <strain evidence="1 2">H12</strain>
    </source>
</reference>
<sequence>MPQQSVALEAYKNNNRVYLAFSSRTVSEALPIKEFADEWQQPPGDGDSTWTRNRLDLGIWYRDWGVAYTQRFDYQLRYNNATTDLYYRDENNLPAPEGAVPVRLEISQLRAQGLKLQRRWRWESGYFLQTDLSLLSASDFQDGSLAGELGNENGFFSGTAALDYRYSEDLLLAHQFEQPEGDGLALDVSVGYSGARRSLMLEVQDLYSAIRWEQAPHTYGAFDTIDRDVAGEVQLNPLFSGKRLLEDFQQEMPRYGLVSYTEHIAGGADVKVDVEYFSGDLRYRPGMRWGDVPGNPYLGYEVEDGQWLLQLKDDRGFWHLQLGSDNRDWEKARSLTLAFGFSAPII</sequence>
<evidence type="ECO:0000313" key="2">
    <source>
        <dbReference type="Proteomes" id="UP001236500"/>
    </source>
</evidence>
<dbReference type="Proteomes" id="UP001236500">
    <property type="component" value="Chromosome"/>
</dbReference>
<evidence type="ECO:0000313" key="1">
    <source>
        <dbReference type="EMBL" id="WGL15864.1"/>
    </source>
</evidence>
<name>A0ABY8NBT5_9GAMM</name>
<proteinExistence type="predicted"/>
<accession>A0ABY8NBT5</accession>
<dbReference type="EMBL" id="CP118605">
    <property type="protein sequence ID" value="WGL15864.1"/>
    <property type="molecule type" value="Genomic_DNA"/>
</dbReference>
<protein>
    <submittedName>
        <fullName evidence="1">Uncharacterized protein</fullName>
    </submittedName>
</protein>
<keyword evidence="2" id="KW-1185">Reference proteome</keyword>
<organism evidence="1 2">
    <name type="scientific">Microbulbifer bruguierae</name>
    <dbReference type="NCBI Taxonomy" id="3029061"/>
    <lineage>
        <taxon>Bacteria</taxon>
        <taxon>Pseudomonadati</taxon>
        <taxon>Pseudomonadota</taxon>
        <taxon>Gammaproteobacteria</taxon>
        <taxon>Cellvibrionales</taxon>
        <taxon>Microbulbiferaceae</taxon>
        <taxon>Microbulbifer</taxon>
    </lineage>
</organism>
<dbReference type="RefSeq" id="WP_280319022.1">
    <property type="nucleotide sequence ID" value="NZ_CP118605.1"/>
</dbReference>
<gene>
    <name evidence="1" type="ORF">PVT68_13925</name>
</gene>